<dbReference type="AlphaFoldDB" id="I4Y934"/>
<accession>I4Y934</accession>
<evidence type="ECO:0000313" key="2">
    <source>
        <dbReference type="EMBL" id="EIM20476.1"/>
    </source>
</evidence>
<organism evidence="2 3">
    <name type="scientific">Wallemia mellicola (strain ATCC MYA-4683 / CBS 633.66)</name>
    <name type="common">Wallemia sebi (CBS 633.66)</name>
    <dbReference type="NCBI Taxonomy" id="671144"/>
    <lineage>
        <taxon>Eukaryota</taxon>
        <taxon>Fungi</taxon>
        <taxon>Dikarya</taxon>
        <taxon>Basidiomycota</taxon>
        <taxon>Wallemiomycotina</taxon>
        <taxon>Wallemiomycetes</taxon>
        <taxon>Wallemiales</taxon>
        <taxon>Wallemiaceae</taxon>
        <taxon>Wallemia</taxon>
    </lineage>
</organism>
<dbReference type="STRING" id="671144.I4Y934"/>
<protein>
    <recommendedName>
        <fullName evidence="1">Metallo-beta-lactamase domain-containing protein</fullName>
    </recommendedName>
</protein>
<dbReference type="Proteomes" id="UP000005242">
    <property type="component" value="Unassembled WGS sequence"/>
</dbReference>
<dbReference type="eggNOG" id="ENOG502QWBK">
    <property type="taxonomic scope" value="Eukaryota"/>
</dbReference>
<dbReference type="FunCoup" id="I4Y934">
    <property type="interactions" value="3"/>
</dbReference>
<evidence type="ECO:0000313" key="3">
    <source>
        <dbReference type="Proteomes" id="UP000005242"/>
    </source>
</evidence>
<dbReference type="InterPro" id="IPR036866">
    <property type="entry name" value="RibonucZ/Hydroxyglut_hydro"/>
</dbReference>
<dbReference type="Pfam" id="PF12706">
    <property type="entry name" value="Lactamase_B_2"/>
    <property type="match status" value="1"/>
</dbReference>
<dbReference type="InParanoid" id="I4Y934"/>
<name>I4Y934_WALMC</name>
<dbReference type="OrthoDB" id="341300at2759"/>
<dbReference type="GeneID" id="18472138"/>
<dbReference type="SUPFAM" id="SSF56281">
    <property type="entry name" value="Metallo-hydrolase/oxidoreductase"/>
    <property type="match status" value="1"/>
</dbReference>
<proteinExistence type="predicted"/>
<dbReference type="HOGENOM" id="CLU_044538_0_0_1"/>
<dbReference type="RefSeq" id="XP_006959502.1">
    <property type="nucleotide sequence ID" value="XM_006959440.1"/>
</dbReference>
<dbReference type="CDD" id="cd16279">
    <property type="entry name" value="metallo-hydrolase-like_MBL-fold"/>
    <property type="match status" value="1"/>
</dbReference>
<sequence length="316" mass="35083">MLPDRARDAQFELMLLGTGTSSAVPILPCVTDPEQKCKTCLSDAKEDERGNTSAIVQVRANDGNMKTILIDCGKTFYRDSLKHFPKRGLRKIDGLLLTHGHADAMYGLDDLRAWTMRSIQDCIDVYTNEDTYQTVCNVFPYMVDSSKASGGGDVPSFRWHIITPGEQFDVAGVPVIAADVEHGLAAPRSISGDRSPFHCLSYIFPPFGIYMADVSRIPEESYKVIDNALEGKRPSILVLDCLKSQPHLSHFGLDQSLEASYRIKAKKTLFVGFGHERTHNSWIEHIDRNKSVDMDISPGFDGQAVEVDIEGNVETK</sequence>
<evidence type="ECO:0000259" key="1">
    <source>
        <dbReference type="Pfam" id="PF12706"/>
    </source>
</evidence>
<dbReference type="OMA" id="CGPDFRQ"/>
<feature type="domain" description="Metallo-beta-lactamase" evidence="1">
    <location>
        <begin position="67"/>
        <end position="271"/>
    </location>
</feature>
<gene>
    <name evidence="2" type="ORF">WALSEDRAFT_39891</name>
</gene>
<dbReference type="KEGG" id="wse:WALSEDRAFT_39891"/>
<dbReference type="EMBL" id="JH668239">
    <property type="protein sequence ID" value="EIM20476.1"/>
    <property type="molecule type" value="Genomic_DNA"/>
</dbReference>
<keyword evidence="3" id="KW-1185">Reference proteome</keyword>
<dbReference type="Gene3D" id="3.60.15.10">
    <property type="entry name" value="Ribonuclease Z/Hydroxyacylglutathione hydrolase-like"/>
    <property type="match status" value="1"/>
</dbReference>
<dbReference type="InterPro" id="IPR001279">
    <property type="entry name" value="Metallo-B-lactamas"/>
</dbReference>
<reference evidence="2 3" key="1">
    <citation type="journal article" date="2012" name="Fungal Genet. Biol.">
        <title>The genome of the xerotolerant mold Wallemia sebi reveals adaptations to osmotic stress and suggests cryptic sexual reproduction.</title>
        <authorList>
            <person name="Padamsee M."/>
            <person name="Kumar T.K.A."/>
            <person name="Riley R."/>
            <person name="Binder M."/>
            <person name="Boyd A."/>
            <person name="Calvo A.M."/>
            <person name="Furukawa K."/>
            <person name="Hesse C."/>
            <person name="Hohmann S."/>
            <person name="James T.Y."/>
            <person name="LaButti K."/>
            <person name="Lapidus A."/>
            <person name="Lindquist E."/>
            <person name="Lucas S."/>
            <person name="Miller K."/>
            <person name="Shantappa S."/>
            <person name="Grigoriev I.V."/>
            <person name="Hibbett D.S."/>
            <person name="McLaughlin D.J."/>
            <person name="Spatafora J.W."/>
            <person name="Aime M.C."/>
        </authorList>
    </citation>
    <scope>NUCLEOTIDE SEQUENCE [LARGE SCALE GENOMIC DNA]</scope>
    <source>
        <strain evidence="3">ATCC MYA-4683 / CBS 633.66</strain>
    </source>
</reference>
<dbReference type="PANTHER" id="PTHR42663:SF6">
    <property type="entry name" value="HYDROLASE C777.06C-RELATED"/>
    <property type="match status" value="1"/>
</dbReference>
<dbReference type="PANTHER" id="PTHR42663">
    <property type="entry name" value="HYDROLASE C777.06C-RELATED-RELATED"/>
    <property type="match status" value="1"/>
</dbReference>